<accession>A0A0E9WC26</accession>
<proteinExistence type="predicted"/>
<name>A0A0E9WC26_ANGAN</name>
<sequence length="16" mass="1833">MLRSLVSPEDYSVHIS</sequence>
<organism evidence="1">
    <name type="scientific">Anguilla anguilla</name>
    <name type="common">European freshwater eel</name>
    <name type="synonym">Muraena anguilla</name>
    <dbReference type="NCBI Taxonomy" id="7936"/>
    <lineage>
        <taxon>Eukaryota</taxon>
        <taxon>Metazoa</taxon>
        <taxon>Chordata</taxon>
        <taxon>Craniata</taxon>
        <taxon>Vertebrata</taxon>
        <taxon>Euteleostomi</taxon>
        <taxon>Actinopterygii</taxon>
        <taxon>Neopterygii</taxon>
        <taxon>Teleostei</taxon>
        <taxon>Anguilliformes</taxon>
        <taxon>Anguillidae</taxon>
        <taxon>Anguilla</taxon>
    </lineage>
</organism>
<protein>
    <submittedName>
        <fullName evidence="1">Uncharacterized protein</fullName>
    </submittedName>
</protein>
<reference evidence="1" key="1">
    <citation type="submission" date="2014-11" db="EMBL/GenBank/DDBJ databases">
        <authorList>
            <person name="Amaro Gonzalez C."/>
        </authorList>
    </citation>
    <scope>NUCLEOTIDE SEQUENCE</scope>
</reference>
<dbReference type="AlphaFoldDB" id="A0A0E9WC26"/>
<dbReference type="EMBL" id="GBXM01021534">
    <property type="protein sequence ID" value="JAH87043.1"/>
    <property type="molecule type" value="Transcribed_RNA"/>
</dbReference>
<reference evidence="1" key="2">
    <citation type="journal article" date="2015" name="Fish Shellfish Immunol.">
        <title>Early steps in the European eel (Anguilla anguilla)-Vibrio vulnificus interaction in the gills: Role of the RtxA13 toxin.</title>
        <authorList>
            <person name="Callol A."/>
            <person name="Pajuelo D."/>
            <person name="Ebbesson L."/>
            <person name="Teles M."/>
            <person name="MacKenzie S."/>
            <person name="Amaro C."/>
        </authorList>
    </citation>
    <scope>NUCLEOTIDE SEQUENCE</scope>
</reference>
<evidence type="ECO:0000313" key="1">
    <source>
        <dbReference type="EMBL" id="JAH87043.1"/>
    </source>
</evidence>